<dbReference type="EMBL" id="CAJOBJ010355553">
    <property type="protein sequence ID" value="CAF5213702.1"/>
    <property type="molecule type" value="Genomic_DNA"/>
</dbReference>
<protein>
    <submittedName>
        <fullName evidence="1">Uncharacterized protein</fullName>
    </submittedName>
</protein>
<gene>
    <name evidence="1" type="ORF">GIL414_LOCUS80719</name>
</gene>
<reference evidence="1" key="1">
    <citation type="submission" date="2021-02" db="EMBL/GenBank/DDBJ databases">
        <authorList>
            <person name="Nowell W R."/>
        </authorList>
    </citation>
    <scope>NUCLEOTIDE SEQUENCE</scope>
</reference>
<proteinExistence type="predicted"/>
<evidence type="ECO:0000313" key="1">
    <source>
        <dbReference type="EMBL" id="CAF5213702.1"/>
    </source>
</evidence>
<accession>A0A8S3J9C9</accession>
<dbReference type="AlphaFoldDB" id="A0A8S3J9C9"/>
<feature type="non-terminal residue" evidence="1">
    <location>
        <position position="1"/>
    </location>
</feature>
<name>A0A8S3J9C9_9BILA</name>
<dbReference type="Proteomes" id="UP000681720">
    <property type="component" value="Unassembled WGS sequence"/>
</dbReference>
<comment type="caution">
    <text evidence="1">The sequence shown here is derived from an EMBL/GenBank/DDBJ whole genome shotgun (WGS) entry which is preliminary data.</text>
</comment>
<organism evidence="1 2">
    <name type="scientific">Rotaria magnacalcarata</name>
    <dbReference type="NCBI Taxonomy" id="392030"/>
    <lineage>
        <taxon>Eukaryota</taxon>
        <taxon>Metazoa</taxon>
        <taxon>Spiralia</taxon>
        <taxon>Gnathifera</taxon>
        <taxon>Rotifera</taxon>
        <taxon>Eurotatoria</taxon>
        <taxon>Bdelloidea</taxon>
        <taxon>Philodinida</taxon>
        <taxon>Philodinidae</taxon>
        <taxon>Rotaria</taxon>
    </lineage>
</organism>
<evidence type="ECO:0000313" key="2">
    <source>
        <dbReference type="Proteomes" id="UP000681720"/>
    </source>
</evidence>
<sequence>MGQKVRDKYRYCSTRRKVLLDHVTEGYESDYWEYNED</sequence>